<dbReference type="Pfam" id="PF00535">
    <property type="entry name" value="Glycos_transf_2"/>
    <property type="match status" value="1"/>
</dbReference>
<proteinExistence type="predicted"/>
<keyword evidence="1" id="KW-1133">Transmembrane helix</keyword>
<feature type="transmembrane region" description="Helical" evidence="1">
    <location>
        <begin position="270"/>
        <end position="289"/>
    </location>
</feature>
<organism evidence="3 4">
    <name type="scientific">Brumimicrobium salinarum</name>
    <dbReference type="NCBI Taxonomy" id="2058658"/>
    <lineage>
        <taxon>Bacteria</taxon>
        <taxon>Pseudomonadati</taxon>
        <taxon>Bacteroidota</taxon>
        <taxon>Flavobacteriia</taxon>
        <taxon>Flavobacteriales</taxon>
        <taxon>Crocinitomicaceae</taxon>
        <taxon>Brumimicrobium</taxon>
    </lineage>
</organism>
<dbReference type="InterPro" id="IPR029044">
    <property type="entry name" value="Nucleotide-diphossugar_trans"/>
</dbReference>
<keyword evidence="1" id="KW-0812">Transmembrane</keyword>
<reference evidence="3 4" key="1">
    <citation type="submission" date="2017-12" db="EMBL/GenBank/DDBJ databases">
        <title>The draft genome sequence of Brumimicrobium saltpan LHR20.</title>
        <authorList>
            <person name="Do Z.-J."/>
            <person name="Luo H.-R."/>
        </authorList>
    </citation>
    <scope>NUCLEOTIDE SEQUENCE [LARGE SCALE GENOMIC DNA]</scope>
    <source>
        <strain evidence="3 4">LHR20</strain>
    </source>
</reference>
<dbReference type="Proteomes" id="UP000236654">
    <property type="component" value="Unassembled WGS sequence"/>
</dbReference>
<evidence type="ECO:0000259" key="2">
    <source>
        <dbReference type="Pfam" id="PF00535"/>
    </source>
</evidence>
<dbReference type="AlphaFoldDB" id="A0A2I0R3K2"/>
<evidence type="ECO:0000256" key="1">
    <source>
        <dbReference type="SAM" id="Phobius"/>
    </source>
</evidence>
<keyword evidence="1" id="KW-0472">Membrane</keyword>
<dbReference type="InterPro" id="IPR050834">
    <property type="entry name" value="Glycosyltransf_2"/>
</dbReference>
<dbReference type="OrthoDB" id="9805625at2"/>
<comment type="caution">
    <text evidence="3">The sequence shown here is derived from an EMBL/GenBank/DDBJ whole genome shotgun (WGS) entry which is preliminary data.</text>
</comment>
<feature type="transmembrane region" description="Helical" evidence="1">
    <location>
        <begin position="295"/>
        <end position="315"/>
    </location>
</feature>
<feature type="domain" description="Glycosyltransferase 2-like" evidence="2">
    <location>
        <begin position="41"/>
        <end position="140"/>
    </location>
</feature>
<name>A0A2I0R3K2_9FLAO</name>
<dbReference type="SUPFAM" id="SSF53448">
    <property type="entry name" value="Nucleotide-diphospho-sugar transferases"/>
    <property type="match status" value="1"/>
</dbReference>
<dbReference type="PANTHER" id="PTHR43685:SF2">
    <property type="entry name" value="GLYCOSYLTRANSFERASE 2-LIKE DOMAIN-CONTAINING PROTEIN"/>
    <property type="match status" value="1"/>
</dbReference>
<feature type="transmembrane region" description="Helical" evidence="1">
    <location>
        <begin position="327"/>
        <end position="351"/>
    </location>
</feature>
<keyword evidence="4" id="KW-1185">Reference proteome</keyword>
<sequence>MLNLYLLFLLAFFLLMIMLKLFDIYRKKISLQNVNLKELTLLVPFRDEEKNLPQLLESLYNQTVQPEYLIFVNDHSSDYSVSIIQAYQSKLSNIKLLHLSEDKTGKKSALKKGIAELETRYVLTLDADVKLSSNYFETLAYLSSNTIIGLPVIMESCNGFGQIIKAEHLFFNAFNYLISAVWPISLSGANLLIDTSQIDYNAQLKEHEHIASGDDYFLLQHARKKGIPIAINNDFNLSATTESPRDLSSYLQQRIRWLSKGKLKVNWTDLVIGAFIPVYFFGGIIVLIYEVIQLNWIGVLTVLVLRFLLDAFVLINYAQTLRQTKIVFILPLFQIVYPFLFLMVLIGSIFYKPTWKKRRI</sequence>
<dbReference type="EMBL" id="PJNI01000005">
    <property type="protein sequence ID" value="PKR81129.1"/>
    <property type="molecule type" value="Genomic_DNA"/>
</dbReference>
<feature type="transmembrane region" description="Helical" evidence="1">
    <location>
        <begin position="6"/>
        <end position="22"/>
    </location>
</feature>
<gene>
    <name evidence="3" type="ORF">CW751_05975</name>
</gene>
<dbReference type="PANTHER" id="PTHR43685">
    <property type="entry name" value="GLYCOSYLTRANSFERASE"/>
    <property type="match status" value="1"/>
</dbReference>
<protein>
    <recommendedName>
        <fullName evidence="2">Glycosyltransferase 2-like domain-containing protein</fullName>
    </recommendedName>
</protein>
<evidence type="ECO:0000313" key="4">
    <source>
        <dbReference type="Proteomes" id="UP000236654"/>
    </source>
</evidence>
<dbReference type="InterPro" id="IPR001173">
    <property type="entry name" value="Glyco_trans_2-like"/>
</dbReference>
<evidence type="ECO:0000313" key="3">
    <source>
        <dbReference type="EMBL" id="PKR81129.1"/>
    </source>
</evidence>
<dbReference type="Gene3D" id="3.90.550.10">
    <property type="entry name" value="Spore Coat Polysaccharide Biosynthesis Protein SpsA, Chain A"/>
    <property type="match status" value="1"/>
</dbReference>
<accession>A0A2I0R3K2</accession>